<reference evidence="1" key="1">
    <citation type="submission" date="2023-01" db="EMBL/GenBank/DDBJ databases">
        <title>Genome assembly of the deep-sea coral Lophelia pertusa.</title>
        <authorList>
            <person name="Herrera S."/>
            <person name="Cordes E."/>
        </authorList>
    </citation>
    <scope>NUCLEOTIDE SEQUENCE</scope>
    <source>
        <strain evidence="1">USNM1676648</strain>
        <tissue evidence="1">Polyp</tissue>
    </source>
</reference>
<dbReference type="Proteomes" id="UP001163046">
    <property type="component" value="Unassembled WGS sequence"/>
</dbReference>
<dbReference type="OrthoDB" id="5945815at2759"/>
<organism evidence="1 2">
    <name type="scientific">Desmophyllum pertusum</name>
    <dbReference type="NCBI Taxonomy" id="174260"/>
    <lineage>
        <taxon>Eukaryota</taxon>
        <taxon>Metazoa</taxon>
        <taxon>Cnidaria</taxon>
        <taxon>Anthozoa</taxon>
        <taxon>Hexacorallia</taxon>
        <taxon>Scleractinia</taxon>
        <taxon>Caryophylliina</taxon>
        <taxon>Caryophylliidae</taxon>
        <taxon>Desmophyllum</taxon>
    </lineage>
</organism>
<gene>
    <name evidence="1" type="ORF">OS493_027396</name>
</gene>
<comment type="caution">
    <text evidence="1">The sequence shown here is derived from an EMBL/GenBank/DDBJ whole genome shotgun (WGS) entry which is preliminary data.</text>
</comment>
<evidence type="ECO:0000313" key="1">
    <source>
        <dbReference type="EMBL" id="KAJ7356000.1"/>
    </source>
</evidence>
<keyword evidence="2" id="KW-1185">Reference proteome</keyword>
<evidence type="ECO:0000313" key="2">
    <source>
        <dbReference type="Proteomes" id="UP001163046"/>
    </source>
</evidence>
<dbReference type="EMBL" id="MU827326">
    <property type="protein sequence ID" value="KAJ7356000.1"/>
    <property type="molecule type" value="Genomic_DNA"/>
</dbReference>
<name>A0A9X0CIG4_9CNID</name>
<protein>
    <submittedName>
        <fullName evidence="1">Uncharacterized protein</fullName>
    </submittedName>
</protein>
<proteinExistence type="predicted"/>
<accession>A0A9X0CIG4</accession>
<dbReference type="AlphaFoldDB" id="A0A9X0CIG4"/>
<sequence>MEISSTQKVFRAHMTVSSHISRDKRRFNKEPTRKSRAEMFWRKGSKILPDFFPPDTPKRKTLNHQTILPTVKRIIIVKQYSWENEENGQSEAQTIAESWMMYFGLEACDT</sequence>